<evidence type="ECO:0000313" key="3">
    <source>
        <dbReference type="Proteomes" id="UP000827986"/>
    </source>
</evidence>
<dbReference type="InterPro" id="IPR037614">
    <property type="entry name" value="Kazrin"/>
</dbReference>
<protein>
    <submittedName>
        <fullName evidence="2">Uncharacterized protein</fullName>
    </submittedName>
</protein>
<keyword evidence="3" id="KW-1185">Reference proteome</keyword>
<dbReference type="EMBL" id="JAHDVG010000476">
    <property type="protein sequence ID" value="KAH1175616.1"/>
    <property type="molecule type" value="Genomic_DNA"/>
</dbReference>
<gene>
    <name evidence="2" type="ORF">KIL84_022141</name>
</gene>
<feature type="compositionally biased region" description="Low complexity" evidence="1">
    <location>
        <begin position="9"/>
        <end position="20"/>
    </location>
</feature>
<dbReference type="PANTHER" id="PTHR12776:SF1">
    <property type="entry name" value="KAZRIN"/>
    <property type="match status" value="1"/>
</dbReference>
<evidence type="ECO:0000256" key="1">
    <source>
        <dbReference type="SAM" id="MobiDB-lite"/>
    </source>
</evidence>
<proteinExistence type="predicted"/>
<feature type="compositionally biased region" description="Polar residues" evidence="1">
    <location>
        <begin position="78"/>
        <end position="93"/>
    </location>
</feature>
<feature type="region of interest" description="Disordered" evidence="1">
    <location>
        <begin position="78"/>
        <end position="99"/>
    </location>
</feature>
<dbReference type="AlphaFoldDB" id="A0A9D3X9T4"/>
<comment type="caution">
    <text evidence="2">The sequence shown here is derived from an EMBL/GenBank/DDBJ whole genome shotgun (WGS) entry which is preliminary data.</text>
</comment>
<sequence>MSFAKRRSALGSPAGAASPRWGEGGSGEGSQQAKILTMMEDNKQLALRIDGAIQSASQEMTNLRAELTATNRRLAELGSSSASPSVMENNQHNAQERGTKTRAFKCRRGAKRGCRIPTREDQVRNGFLSLDVLVYAPNTCLVIPHEPFTELIVKKLYLIDYHRLGMAKSVHAKEIKENAQALEFRRAIKLVHVTAQEGNFSITPDYREQQMAKSHSDLNLQ</sequence>
<dbReference type="PANTHER" id="PTHR12776">
    <property type="entry name" value="KAZRIN-RELATED"/>
    <property type="match status" value="1"/>
</dbReference>
<reference evidence="2" key="1">
    <citation type="submission" date="2021-09" db="EMBL/GenBank/DDBJ databases">
        <title>The genome of Mauremys mutica provides insights into the evolution of semi-aquatic lifestyle.</title>
        <authorList>
            <person name="Gong S."/>
            <person name="Gao Y."/>
        </authorList>
    </citation>
    <scope>NUCLEOTIDE SEQUENCE</scope>
    <source>
        <strain evidence="2">MM-2020</strain>
        <tissue evidence="2">Muscle</tissue>
    </source>
</reference>
<dbReference type="Proteomes" id="UP000827986">
    <property type="component" value="Unassembled WGS sequence"/>
</dbReference>
<name>A0A9D3X9T4_9SAUR</name>
<feature type="region of interest" description="Disordered" evidence="1">
    <location>
        <begin position="1"/>
        <end position="31"/>
    </location>
</feature>
<evidence type="ECO:0000313" key="2">
    <source>
        <dbReference type="EMBL" id="KAH1175616.1"/>
    </source>
</evidence>
<organism evidence="2 3">
    <name type="scientific">Mauremys mutica</name>
    <name type="common">yellowpond turtle</name>
    <dbReference type="NCBI Taxonomy" id="74926"/>
    <lineage>
        <taxon>Eukaryota</taxon>
        <taxon>Metazoa</taxon>
        <taxon>Chordata</taxon>
        <taxon>Craniata</taxon>
        <taxon>Vertebrata</taxon>
        <taxon>Euteleostomi</taxon>
        <taxon>Archelosauria</taxon>
        <taxon>Testudinata</taxon>
        <taxon>Testudines</taxon>
        <taxon>Cryptodira</taxon>
        <taxon>Durocryptodira</taxon>
        <taxon>Testudinoidea</taxon>
        <taxon>Geoemydidae</taxon>
        <taxon>Geoemydinae</taxon>
        <taxon>Mauremys</taxon>
    </lineage>
</organism>
<accession>A0A9D3X9T4</accession>